<dbReference type="CDD" id="cd10917">
    <property type="entry name" value="CE4_NodB_like_6s_7s"/>
    <property type="match status" value="2"/>
</dbReference>
<feature type="signal peptide" evidence="1">
    <location>
        <begin position="1"/>
        <end position="46"/>
    </location>
</feature>
<dbReference type="InterPro" id="IPR050248">
    <property type="entry name" value="Polysacc_deacetylase_ArnD"/>
</dbReference>
<organism evidence="3 4">
    <name type="scientific">Selenomonas sputigena (strain ATCC 35185 / DSM 20758 / CCUG 44933 / VPI D19B-28)</name>
    <dbReference type="NCBI Taxonomy" id="546271"/>
    <lineage>
        <taxon>Bacteria</taxon>
        <taxon>Bacillati</taxon>
        <taxon>Bacillota</taxon>
        <taxon>Negativicutes</taxon>
        <taxon>Selenomonadales</taxon>
        <taxon>Selenomonadaceae</taxon>
        <taxon>Selenomonas</taxon>
    </lineage>
</organism>
<feature type="chain" id="PRO_5002999615" evidence="1">
    <location>
        <begin position="47"/>
        <end position="659"/>
    </location>
</feature>
<dbReference type="Pfam" id="PF01522">
    <property type="entry name" value="Polysacc_deac_1"/>
    <property type="match status" value="1"/>
</dbReference>
<name>C9LVU0_SELS3</name>
<evidence type="ECO:0000256" key="1">
    <source>
        <dbReference type="SAM" id="SignalP"/>
    </source>
</evidence>
<dbReference type="Proteomes" id="UP000003505">
    <property type="component" value="Unassembled WGS sequence"/>
</dbReference>
<dbReference type="PROSITE" id="PS51677">
    <property type="entry name" value="NODB"/>
    <property type="match status" value="1"/>
</dbReference>
<reference evidence="3 4" key="1">
    <citation type="submission" date="2009-09" db="EMBL/GenBank/DDBJ databases">
        <authorList>
            <person name="Weinstock G."/>
            <person name="Sodergren E."/>
            <person name="Clifton S."/>
            <person name="Fulton L."/>
            <person name="Fulton B."/>
            <person name="Courtney L."/>
            <person name="Fronick C."/>
            <person name="Harrison M."/>
            <person name="Strong C."/>
            <person name="Farmer C."/>
            <person name="Delahaunty K."/>
            <person name="Markovic C."/>
            <person name="Hall O."/>
            <person name="Minx P."/>
            <person name="Tomlinson C."/>
            <person name="Mitreva M."/>
            <person name="Nelson J."/>
            <person name="Hou S."/>
            <person name="Wollam A."/>
            <person name="Pepin K.H."/>
            <person name="Johnson M."/>
            <person name="Bhonagiri V."/>
            <person name="Nash W.E."/>
            <person name="Warren W."/>
            <person name="Chinwalla A."/>
            <person name="Mardis E.R."/>
            <person name="Wilson R.K."/>
        </authorList>
    </citation>
    <scope>NUCLEOTIDE SEQUENCE [LARGE SCALE GENOMIC DNA]</scope>
    <source>
        <strain evidence="4">ATCC 35185 / DSM 20758 / VPI D19B-28</strain>
    </source>
</reference>
<dbReference type="PANTHER" id="PTHR10587:SF125">
    <property type="entry name" value="POLYSACCHARIDE DEACETYLASE YHEN-RELATED"/>
    <property type="match status" value="1"/>
</dbReference>
<dbReference type="InterPro" id="IPR011330">
    <property type="entry name" value="Glyco_hydro/deAcase_b/a-brl"/>
</dbReference>
<evidence type="ECO:0000313" key="4">
    <source>
        <dbReference type="Proteomes" id="UP000003505"/>
    </source>
</evidence>
<sequence length="659" mass="72582">MYDASRGKEEMGTVMRDGKIKKRSGKKGALCALAFVVAALCSTASAAAPAAERADAAAAFEASRLAALAGTEASARQEEAGKALELPDEAEEVQGLRGQTMQESTAESAYAALRRKNRGHIAEKQRFICSTKPAVIFTFGGLSKEAPLLEILEEMKAEGMRGTFFVTERELSRNRKNIELIRAYGQELGIGLRPEEGAGFDDYCAQIERIREGLRAYGQETNVVRQMSGTDEPAIGEAVSAMGCILVGQGFNAVQSKHKDAQSPAEVMPDLFGRWTTSFNRGEIIYMRTDYYTHSSLAVELLRTLKREKVDNIAYTTHALPEERERERAASGYACTSVLDVLGDTSALYTYPVDLATLPEEIRPYIRKEKLTGSAFSQEFYKRYVGAPEVGETDRMLGFSRMEMRRADRTGIVKTAPARTVFFTFDDWGSDDSINHLLAVLNKHRVHGTFFIITKNIHNNPNLVRAIVANGNEVGSHTDTHTPMCVQDKGGRNKAIMDEETYELDVRSSYEKLALTMGDMRLPSGRYALTRILRPPTLAVSRTGVASILHNGFDYVVNGSGSTEDYNAVSLESLVGILHRLTHEDDGSVKRGAILVMHMSATAMRTAPALDMLLTANDLLPDDHPGKFKVALLGDYLTADYDQRMKQIPPAKEKTISPF</sequence>
<protein>
    <submittedName>
        <fullName evidence="3">Polysaccharide deacetylase</fullName>
    </submittedName>
</protein>
<dbReference type="GO" id="GO:0005975">
    <property type="term" value="P:carbohydrate metabolic process"/>
    <property type="evidence" value="ECO:0007669"/>
    <property type="project" value="InterPro"/>
</dbReference>
<accession>C9LVU0</accession>
<keyword evidence="1" id="KW-0732">Signal</keyword>
<dbReference type="SUPFAM" id="SSF88713">
    <property type="entry name" value="Glycoside hydrolase/deacetylase"/>
    <property type="match status" value="2"/>
</dbReference>
<dbReference type="AlphaFoldDB" id="C9LVU0"/>
<dbReference type="InterPro" id="IPR002509">
    <property type="entry name" value="NODB_dom"/>
</dbReference>
<comment type="caution">
    <text evidence="3">The sequence shown here is derived from an EMBL/GenBank/DDBJ whole genome shotgun (WGS) entry which is preliminary data.</text>
</comment>
<feature type="domain" description="NodB homology" evidence="2">
    <location>
        <begin position="419"/>
        <end position="629"/>
    </location>
</feature>
<evidence type="ECO:0000259" key="2">
    <source>
        <dbReference type="PROSITE" id="PS51677"/>
    </source>
</evidence>
<proteinExistence type="predicted"/>
<dbReference type="eggNOG" id="COG0726">
    <property type="taxonomic scope" value="Bacteria"/>
</dbReference>
<dbReference type="STRING" id="546271.Selsp_0183"/>
<dbReference type="EMBL" id="ACKP02000031">
    <property type="protein sequence ID" value="EEX77024.1"/>
    <property type="molecule type" value="Genomic_DNA"/>
</dbReference>
<gene>
    <name evidence="3" type="ORF">SELSPUOL_01585</name>
</gene>
<dbReference type="PANTHER" id="PTHR10587">
    <property type="entry name" value="GLYCOSYL TRANSFERASE-RELATED"/>
    <property type="match status" value="1"/>
</dbReference>
<evidence type="ECO:0000313" key="3">
    <source>
        <dbReference type="EMBL" id="EEX77024.1"/>
    </source>
</evidence>
<dbReference type="GO" id="GO:0016810">
    <property type="term" value="F:hydrolase activity, acting on carbon-nitrogen (but not peptide) bonds"/>
    <property type="evidence" value="ECO:0007669"/>
    <property type="project" value="InterPro"/>
</dbReference>
<dbReference type="Gene3D" id="3.20.20.370">
    <property type="entry name" value="Glycoside hydrolase/deacetylase"/>
    <property type="match status" value="2"/>
</dbReference>